<comment type="similarity">
    <text evidence="2">Belongs to the cation diffusion facilitator (CDF) transporter (TC 2.A.4) family.</text>
</comment>
<evidence type="ECO:0000256" key="5">
    <source>
        <dbReference type="ARBA" id="ARBA00022989"/>
    </source>
</evidence>
<reference evidence="11 12" key="1">
    <citation type="submission" date="2016-10" db="EMBL/GenBank/DDBJ databases">
        <authorList>
            <person name="Varghese N."/>
            <person name="Submissions S."/>
        </authorList>
    </citation>
    <scope>NUCLEOTIDE SEQUENCE</scope>
    <source>
        <strain evidence="11">BP1-145</strain>
        <strain evidence="12">BP1-148</strain>
    </source>
</reference>
<feature type="domain" description="Cation efflux protein transmembrane" evidence="8">
    <location>
        <begin position="12"/>
        <end position="210"/>
    </location>
</feature>
<evidence type="ECO:0000313" key="13">
    <source>
        <dbReference type="Proteomes" id="UP000199134"/>
    </source>
</evidence>
<dbReference type="InterPro" id="IPR002524">
    <property type="entry name" value="Cation_efflux"/>
</dbReference>
<dbReference type="OrthoDB" id="9806522at2"/>
<dbReference type="STRING" id="645274.SAMN04487901_10119"/>
<dbReference type="InterPro" id="IPR027469">
    <property type="entry name" value="Cation_efflux_TMD_sf"/>
</dbReference>
<dbReference type="SUPFAM" id="SSF160240">
    <property type="entry name" value="Cation efflux protein cytoplasmic domain-like"/>
    <property type="match status" value="1"/>
</dbReference>
<feature type="transmembrane region" description="Helical" evidence="7">
    <location>
        <begin position="12"/>
        <end position="31"/>
    </location>
</feature>
<dbReference type="GO" id="GO:0016020">
    <property type="term" value="C:membrane"/>
    <property type="evidence" value="ECO:0007669"/>
    <property type="project" value="UniProtKB-SubCell"/>
</dbReference>
<dbReference type="SUPFAM" id="SSF161111">
    <property type="entry name" value="Cation efflux protein transmembrane domain-like"/>
    <property type="match status" value="1"/>
</dbReference>
<evidence type="ECO:0000256" key="1">
    <source>
        <dbReference type="ARBA" id="ARBA00004141"/>
    </source>
</evidence>
<feature type="domain" description="Cation efflux protein cytoplasmic" evidence="9">
    <location>
        <begin position="215"/>
        <end position="292"/>
    </location>
</feature>
<feature type="transmembrane region" description="Helical" evidence="7">
    <location>
        <begin position="118"/>
        <end position="139"/>
    </location>
</feature>
<sequence>MTREGEIYKVTLVGSIGNLLLVVFKFIAGILGNSAAMIADAVHSLSDFITDVIVIIFVGISAKPQDESHDYGHGKFETLASFFVALALLGAAGGIIVSGGGKLMDWLSGADLEAPGMLALWAALLSIAVKEVLYQYTAVKGRQLDSQVMIANAWHHRSDSLSSIGAAIGIGGAIWLGNRWTVLDPLASVVVGLMLVKVAYDLLKINIGELTECSLPADTEEEIVRIIESEPGVSEPHHLRTRRIGNRIAIDTHIRLDGNMLLSEAHQKTTAIEHRLKERFGAQTHVTIHMEPVKRA</sequence>
<gene>
    <name evidence="11" type="ORF">SAMN04487900_10819</name>
    <name evidence="10" type="ORF">SAMN04487901_10119</name>
</gene>
<evidence type="ECO:0000256" key="2">
    <source>
        <dbReference type="ARBA" id="ARBA00008114"/>
    </source>
</evidence>
<dbReference type="Proteomes" id="UP000198779">
    <property type="component" value="Unassembled WGS sequence"/>
</dbReference>
<keyword evidence="12" id="KW-1185">Reference proteome</keyword>
<feature type="transmembrane region" description="Helical" evidence="7">
    <location>
        <begin position="37"/>
        <end position="58"/>
    </location>
</feature>
<evidence type="ECO:0000259" key="8">
    <source>
        <dbReference type="Pfam" id="PF01545"/>
    </source>
</evidence>
<dbReference type="Gene3D" id="3.30.70.1350">
    <property type="entry name" value="Cation efflux protein, cytoplasmic domain"/>
    <property type="match status" value="1"/>
</dbReference>
<evidence type="ECO:0000256" key="7">
    <source>
        <dbReference type="SAM" id="Phobius"/>
    </source>
</evidence>
<comment type="subcellular location">
    <subcellularLocation>
        <location evidence="1">Membrane</location>
        <topology evidence="1">Multi-pass membrane protein</topology>
    </subcellularLocation>
</comment>
<dbReference type="NCBIfam" id="TIGR01297">
    <property type="entry name" value="CDF"/>
    <property type="match status" value="1"/>
</dbReference>
<dbReference type="GO" id="GO:0008324">
    <property type="term" value="F:monoatomic cation transmembrane transporter activity"/>
    <property type="evidence" value="ECO:0007669"/>
    <property type="project" value="InterPro"/>
</dbReference>
<evidence type="ECO:0000259" key="9">
    <source>
        <dbReference type="Pfam" id="PF16916"/>
    </source>
</evidence>
<evidence type="ECO:0000256" key="3">
    <source>
        <dbReference type="ARBA" id="ARBA00022448"/>
    </source>
</evidence>
<dbReference type="EMBL" id="FNIW01000008">
    <property type="protein sequence ID" value="SDO03573.1"/>
    <property type="molecule type" value="Genomic_DNA"/>
</dbReference>
<dbReference type="InterPro" id="IPR027470">
    <property type="entry name" value="Cation_efflux_CTD"/>
</dbReference>
<keyword evidence="6 7" id="KW-0472">Membrane</keyword>
<dbReference type="Pfam" id="PF01545">
    <property type="entry name" value="Cation_efflux"/>
    <property type="match status" value="1"/>
</dbReference>
<accession>A0A1H0G9L3</accession>
<dbReference type="InterPro" id="IPR036837">
    <property type="entry name" value="Cation_efflux_CTD_sf"/>
</dbReference>
<dbReference type="InterPro" id="IPR058533">
    <property type="entry name" value="Cation_efflux_TM"/>
</dbReference>
<dbReference type="Gene3D" id="1.20.1510.10">
    <property type="entry name" value="Cation efflux protein transmembrane domain"/>
    <property type="match status" value="1"/>
</dbReference>
<dbReference type="EMBL" id="FNCQ01000001">
    <property type="protein sequence ID" value="SDG11713.1"/>
    <property type="molecule type" value="Genomic_DNA"/>
</dbReference>
<feature type="transmembrane region" description="Helical" evidence="7">
    <location>
        <begin position="79"/>
        <end position="98"/>
    </location>
</feature>
<organism evidence="11 13">
    <name type="scientific">Prevotella communis</name>
    <dbReference type="NCBI Taxonomy" id="2913614"/>
    <lineage>
        <taxon>Bacteria</taxon>
        <taxon>Pseudomonadati</taxon>
        <taxon>Bacteroidota</taxon>
        <taxon>Bacteroidia</taxon>
        <taxon>Bacteroidales</taxon>
        <taxon>Prevotellaceae</taxon>
        <taxon>Prevotella</taxon>
    </lineage>
</organism>
<dbReference type="InterPro" id="IPR050291">
    <property type="entry name" value="CDF_Transporter"/>
</dbReference>
<evidence type="ECO:0000256" key="4">
    <source>
        <dbReference type="ARBA" id="ARBA00022692"/>
    </source>
</evidence>
<proteinExistence type="inferred from homology"/>
<evidence type="ECO:0000313" key="12">
    <source>
        <dbReference type="Proteomes" id="UP000198779"/>
    </source>
</evidence>
<accession>A0A1G7RM00</accession>
<dbReference type="Pfam" id="PF16916">
    <property type="entry name" value="ZT_dimer"/>
    <property type="match status" value="1"/>
</dbReference>
<name>A0A1H0G9L3_9BACT</name>
<reference evidence="10 13" key="2">
    <citation type="submission" date="2016-10" db="EMBL/GenBank/DDBJ databases">
        <authorList>
            <person name="de Groot N.N."/>
        </authorList>
    </citation>
    <scope>NUCLEOTIDE SEQUENCE [LARGE SCALE GENOMIC DNA]</scope>
    <source>
        <strain evidence="13">BP1-145</strain>
        <strain evidence="10">BP1-148</strain>
    </source>
</reference>
<dbReference type="Proteomes" id="UP000199134">
    <property type="component" value="Unassembled WGS sequence"/>
</dbReference>
<keyword evidence="5 7" id="KW-1133">Transmembrane helix</keyword>
<protein>
    <submittedName>
        <fullName evidence="11">Cation diffusion facilitator family transporter</fullName>
    </submittedName>
</protein>
<evidence type="ECO:0000313" key="10">
    <source>
        <dbReference type="EMBL" id="SDG11713.1"/>
    </source>
</evidence>
<keyword evidence="4 7" id="KW-0812">Transmembrane</keyword>
<evidence type="ECO:0000256" key="6">
    <source>
        <dbReference type="ARBA" id="ARBA00023136"/>
    </source>
</evidence>
<dbReference type="PANTHER" id="PTHR43840:SF15">
    <property type="entry name" value="MITOCHONDRIAL METAL TRANSPORTER 1-RELATED"/>
    <property type="match status" value="1"/>
</dbReference>
<dbReference type="RefSeq" id="WP_091813262.1">
    <property type="nucleotide sequence ID" value="NZ_CP091790.1"/>
</dbReference>
<keyword evidence="3" id="KW-0813">Transport</keyword>
<dbReference type="AlphaFoldDB" id="A0A1H0G9L3"/>
<evidence type="ECO:0000313" key="11">
    <source>
        <dbReference type="EMBL" id="SDO03573.1"/>
    </source>
</evidence>
<dbReference type="FunFam" id="1.20.1510.10:FF:000006">
    <property type="entry name" value="Divalent cation efflux transporter"/>
    <property type="match status" value="1"/>
</dbReference>
<dbReference type="PANTHER" id="PTHR43840">
    <property type="entry name" value="MITOCHONDRIAL METAL TRANSPORTER 1-RELATED"/>
    <property type="match status" value="1"/>
</dbReference>